<keyword evidence="3" id="KW-0808">Transferase</keyword>
<dbReference type="EMBL" id="JAIPUX010000439">
    <property type="protein sequence ID" value="KAH0629039.1"/>
    <property type="molecule type" value="Genomic_DNA"/>
</dbReference>
<accession>A0ABQ7TH07</accession>
<sequence length="159" mass="18629">MDLYVNEESIQSHSISSSASTQLTPALPHTDMELSPSVTQFLGCVFYGSYILKCLCIPVFSNINKEPFTLRTLVISVSSATLPGIYVMLMICFSFFHCWLNAFAEMLRFADRTFYKDWWNSTSYSVFYRTWNVVVHDWLYYYIYQDFLWVGKGWKNHTP</sequence>
<dbReference type="PANTHER" id="PTHR10408">
    <property type="entry name" value="STEROL O-ACYLTRANSFERASE"/>
    <property type="match status" value="1"/>
</dbReference>
<evidence type="ECO:0008006" key="12">
    <source>
        <dbReference type="Google" id="ProtNLM"/>
    </source>
</evidence>
<evidence type="ECO:0000256" key="7">
    <source>
        <dbReference type="ARBA" id="ARBA00023136"/>
    </source>
</evidence>
<evidence type="ECO:0000256" key="6">
    <source>
        <dbReference type="ARBA" id="ARBA00022989"/>
    </source>
</evidence>
<keyword evidence="11" id="KW-1185">Reference proteome</keyword>
<proteinExistence type="inferred from homology"/>
<reference evidence="10 11" key="1">
    <citation type="journal article" date="2022" name="Gigascience">
        <title>A chromosome-level genome assembly and annotation of the desert horned lizard, Phrynosoma platyrhinos, provides insight into chromosomal rearrangements among reptiles.</title>
        <authorList>
            <person name="Koochekian N."/>
            <person name="Ascanio A."/>
            <person name="Farleigh K."/>
            <person name="Card D.C."/>
            <person name="Schield D.R."/>
            <person name="Castoe T.A."/>
            <person name="Jezkova T."/>
        </authorList>
    </citation>
    <scope>NUCLEOTIDE SEQUENCE [LARGE SCALE GENOMIC DNA]</scope>
    <source>
        <strain evidence="10">NK-2021</strain>
    </source>
</reference>
<keyword evidence="5" id="KW-0256">Endoplasmic reticulum</keyword>
<evidence type="ECO:0000313" key="11">
    <source>
        <dbReference type="Proteomes" id="UP000826234"/>
    </source>
</evidence>
<comment type="subcellular location">
    <subcellularLocation>
        <location evidence="1">Endoplasmic reticulum membrane</location>
        <topology evidence="1">Multi-pass membrane protein</topology>
    </subcellularLocation>
</comment>
<evidence type="ECO:0000313" key="10">
    <source>
        <dbReference type="EMBL" id="KAH0629039.1"/>
    </source>
</evidence>
<dbReference type="PANTHER" id="PTHR10408:SF10">
    <property type="entry name" value="STEROL O-ACYLTRANSFERASE 2"/>
    <property type="match status" value="1"/>
</dbReference>
<evidence type="ECO:0000256" key="4">
    <source>
        <dbReference type="ARBA" id="ARBA00022692"/>
    </source>
</evidence>
<name>A0ABQ7TH07_PHRPL</name>
<keyword evidence="6 9" id="KW-1133">Transmembrane helix</keyword>
<evidence type="ECO:0000256" key="8">
    <source>
        <dbReference type="ARBA" id="ARBA00023315"/>
    </source>
</evidence>
<evidence type="ECO:0000256" key="1">
    <source>
        <dbReference type="ARBA" id="ARBA00004477"/>
    </source>
</evidence>
<evidence type="ECO:0000256" key="2">
    <source>
        <dbReference type="ARBA" id="ARBA00009010"/>
    </source>
</evidence>
<dbReference type="Pfam" id="PF03062">
    <property type="entry name" value="MBOAT"/>
    <property type="match status" value="1"/>
</dbReference>
<keyword evidence="7 9" id="KW-0472">Membrane</keyword>
<evidence type="ECO:0000256" key="3">
    <source>
        <dbReference type="ARBA" id="ARBA00022679"/>
    </source>
</evidence>
<gene>
    <name evidence="10" type="ORF">JD844_010793</name>
</gene>
<feature type="transmembrane region" description="Helical" evidence="9">
    <location>
        <begin position="72"/>
        <end position="96"/>
    </location>
</feature>
<organism evidence="10 11">
    <name type="scientific">Phrynosoma platyrhinos</name>
    <name type="common">Desert horned lizard</name>
    <dbReference type="NCBI Taxonomy" id="52577"/>
    <lineage>
        <taxon>Eukaryota</taxon>
        <taxon>Metazoa</taxon>
        <taxon>Chordata</taxon>
        <taxon>Craniata</taxon>
        <taxon>Vertebrata</taxon>
        <taxon>Euteleostomi</taxon>
        <taxon>Lepidosauria</taxon>
        <taxon>Squamata</taxon>
        <taxon>Bifurcata</taxon>
        <taxon>Unidentata</taxon>
        <taxon>Episquamata</taxon>
        <taxon>Toxicofera</taxon>
        <taxon>Iguania</taxon>
        <taxon>Phrynosomatidae</taxon>
        <taxon>Phrynosomatinae</taxon>
        <taxon>Phrynosoma</taxon>
    </lineage>
</organism>
<evidence type="ECO:0000256" key="5">
    <source>
        <dbReference type="ARBA" id="ARBA00022824"/>
    </source>
</evidence>
<keyword evidence="8" id="KW-0012">Acyltransferase</keyword>
<comment type="caution">
    <text evidence="10">The sequence shown here is derived from an EMBL/GenBank/DDBJ whole genome shotgun (WGS) entry which is preliminary data.</text>
</comment>
<dbReference type="Proteomes" id="UP000826234">
    <property type="component" value="Unassembled WGS sequence"/>
</dbReference>
<keyword evidence="4 9" id="KW-0812">Transmembrane</keyword>
<protein>
    <recommendedName>
        <fullName evidence="12">Sterol O-acyltransferase 2</fullName>
    </recommendedName>
</protein>
<dbReference type="InterPro" id="IPR014371">
    <property type="entry name" value="Oat_ACAT_DAG_ARE"/>
</dbReference>
<evidence type="ECO:0000256" key="9">
    <source>
        <dbReference type="SAM" id="Phobius"/>
    </source>
</evidence>
<feature type="transmembrane region" description="Helical" evidence="9">
    <location>
        <begin position="38"/>
        <end position="60"/>
    </location>
</feature>
<dbReference type="InterPro" id="IPR004299">
    <property type="entry name" value="MBOAT_fam"/>
</dbReference>
<comment type="similarity">
    <text evidence="2">Belongs to the membrane-bound acyltransferase family. Sterol o-acyltransferase subfamily.</text>
</comment>